<evidence type="ECO:0000256" key="1">
    <source>
        <dbReference type="ARBA" id="ARBA00010466"/>
    </source>
</evidence>
<dbReference type="SUPFAM" id="SSF100950">
    <property type="entry name" value="NagB/RpiA/CoA transferase-like"/>
    <property type="match status" value="1"/>
</dbReference>
<evidence type="ECO:0000313" key="8">
    <source>
        <dbReference type="Proteomes" id="UP001596266"/>
    </source>
</evidence>
<dbReference type="RefSeq" id="WP_343886789.1">
    <property type="nucleotide sequence ID" value="NZ_BAAAKI010000024.1"/>
</dbReference>
<dbReference type="EMBL" id="JBHSUA010000025">
    <property type="protein sequence ID" value="MFC6397975.1"/>
    <property type="molecule type" value="Genomic_DNA"/>
</dbReference>
<keyword evidence="8" id="KW-1185">Reference proteome</keyword>
<dbReference type="InterPro" id="IPR036388">
    <property type="entry name" value="WH-like_DNA-bd_sf"/>
</dbReference>
<comment type="similarity">
    <text evidence="1">Belongs to the SorC transcriptional regulatory family.</text>
</comment>
<keyword evidence="2" id="KW-0805">Transcription regulation</keyword>
<proteinExistence type="inferred from homology"/>
<keyword evidence="3" id="KW-0238">DNA-binding</keyword>
<dbReference type="PANTHER" id="PTHR34294:SF1">
    <property type="entry name" value="TRANSCRIPTIONAL REGULATOR LSRR"/>
    <property type="match status" value="1"/>
</dbReference>
<protein>
    <submittedName>
        <fullName evidence="7">Sugar-binding transcriptional regulator</fullName>
    </submittedName>
</protein>
<organism evidence="7 8">
    <name type="scientific">Luteococcus sanguinis</name>
    <dbReference type="NCBI Taxonomy" id="174038"/>
    <lineage>
        <taxon>Bacteria</taxon>
        <taxon>Bacillati</taxon>
        <taxon>Actinomycetota</taxon>
        <taxon>Actinomycetes</taxon>
        <taxon>Propionibacteriales</taxon>
        <taxon>Propionibacteriaceae</taxon>
        <taxon>Luteococcus</taxon>
    </lineage>
</organism>
<evidence type="ECO:0000256" key="3">
    <source>
        <dbReference type="ARBA" id="ARBA00023125"/>
    </source>
</evidence>
<dbReference type="PANTHER" id="PTHR34294">
    <property type="entry name" value="TRANSCRIPTIONAL REGULATOR-RELATED"/>
    <property type="match status" value="1"/>
</dbReference>
<dbReference type="Gene3D" id="1.10.10.10">
    <property type="entry name" value="Winged helix-like DNA-binding domain superfamily/Winged helix DNA-binding domain"/>
    <property type="match status" value="1"/>
</dbReference>
<dbReference type="Proteomes" id="UP001596266">
    <property type="component" value="Unassembled WGS sequence"/>
</dbReference>
<reference evidence="8" key="1">
    <citation type="journal article" date="2019" name="Int. J. Syst. Evol. Microbiol.">
        <title>The Global Catalogue of Microorganisms (GCM) 10K type strain sequencing project: providing services to taxonomists for standard genome sequencing and annotation.</title>
        <authorList>
            <consortium name="The Broad Institute Genomics Platform"/>
            <consortium name="The Broad Institute Genome Sequencing Center for Infectious Disease"/>
            <person name="Wu L."/>
            <person name="Ma J."/>
        </authorList>
    </citation>
    <scope>NUCLEOTIDE SEQUENCE [LARGE SCALE GENOMIC DNA]</scope>
    <source>
        <strain evidence="8">CGMCC 1.15277</strain>
    </source>
</reference>
<comment type="caution">
    <text evidence="7">The sequence shown here is derived from an EMBL/GenBank/DDBJ whole genome shotgun (WGS) entry which is preliminary data.</text>
</comment>
<evidence type="ECO:0000313" key="7">
    <source>
        <dbReference type="EMBL" id="MFC6397975.1"/>
    </source>
</evidence>
<evidence type="ECO:0000256" key="4">
    <source>
        <dbReference type="ARBA" id="ARBA00023163"/>
    </source>
</evidence>
<dbReference type="Gene3D" id="3.40.50.1360">
    <property type="match status" value="1"/>
</dbReference>
<dbReference type="SUPFAM" id="SSF46689">
    <property type="entry name" value="Homeodomain-like"/>
    <property type="match status" value="1"/>
</dbReference>
<dbReference type="InterPro" id="IPR051054">
    <property type="entry name" value="SorC_transcr_regulators"/>
</dbReference>
<evidence type="ECO:0000256" key="2">
    <source>
        <dbReference type="ARBA" id="ARBA00023015"/>
    </source>
</evidence>
<dbReference type="InterPro" id="IPR037171">
    <property type="entry name" value="NagB/RpiA_transferase-like"/>
</dbReference>
<evidence type="ECO:0000259" key="6">
    <source>
        <dbReference type="Pfam" id="PF04545"/>
    </source>
</evidence>
<feature type="domain" description="Sugar-binding" evidence="5">
    <location>
        <begin position="60"/>
        <end position="314"/>
    </location>
</feature>
<feature type="domain" description="RNA polymerase sigma-70 region 4" evidence="6">
    <location>
        <begin position="14"/>
        <end position="44"/>
    </location>
</feature>
<name>A0ABW1X608_9ACTN</name>
<accession>A0ABW1X608</accession>
<gene>
    <name evidence="7" type="ORF">ACFP57_13420</name>
</gene>
<dbReference type="InterPro" id="IPR009057">
    <property type="entry name" value="Homeodomain-like_sf"/>
</dbReference>
<dbReference type="InterPro" id="IPR007324">
    <property type="entry name" value="Sugar-bd_dom_put"/>
</dbReference>
<evidence type="ECO:0000259" key="5">
    <source>
        <dbReference type="Pfam" id="PF04198"/>
    </source>
</evidence>
<sequence>MHERSDQMYLAASLYYVQGETMESIARQLRVSRSTVSRLLRDARDTGVVTITLRNPSGQDAALSDTFARIFGVIAHIVAVREGSTEVHRLDRVARVAGQLITSMVEDDMTIGAAWGTTLSAVVPYVRPRDLHGVSFVQLNGGGNMTGFGTPYVGSIISQMADSFGAEVVDFPVPAFFDHPETRQAMFRERSVQNVRRCQRKADLALFGVGSLASAVPSHVYSAGYLDDTDMAQLRADRAVGDVNTVLLREDGTWADIALNQRASGMTPPDLQRIPRRLCVVAGVGKASPLLGLLRARLATEVVVDEATAKAVLAKLQVGSPRPQS</sequence>
<dbReference type="Pfam" id="PF04545">
    <property type="entry name" value="Sigma70_r4"/>
    <property type="match status" value="1"/>
</dbReference>
<dbReference type="Pfam" id="PF04198">
    <property type="entry name" value="Sugar-bind"/>
    <property type="match status" value="1"/>
</dbReference>
<dbReference type="InterPro" id="IPR007630">
    <property type="entry name" value="RNA_pol_sigma70_r4"/>
</dbReference>
<keyword evidence="4" id="KW-0804">Transcription</keyword>